<dbReference type="GO" id="GO:0004834">
    <property type="term" value="F:tryptophan synthase activity"/>
    <property type="evidence" value="ECO:0007669"/>
    <property type="project" value="UniProtKB-UniRule"/>
</dbReference>
<gene>
    <name evidence="9" type="primary">trpA</name>
    <name evidence="11" type="ORF">HYX28_09005</name>
</gene>
<dbReference type="EC" id="4.2.1.20" evidence="9"/>
<evidence type="ECO:0000256" key="5">
    <source>
        <dbReference type="ARBA" id="ARBA00022822"/>
    </source>
</evidence>
<keyword evidence="6 9" id="KW-0057">Aromatic amino acid biosynthesis</keyword>
<comment type="function">
    <text evidence="1 9">The alpha subunit is responsible for the aldol cleavage of indoleglycerol phosphate to indole and glyceraldehyde 3-phosphate.</text>
</comment>
<keyword evidence="5 9" id="KW-0822">Tryptophan biosynthesis</keyword>
<evidence type="ECO:0000256" key="9">
    <source>
        <dbReference type="HAMAP-Rule" id="MF_00131"/>
    </source>
</evidence>
<evidence type="ECO:0000256" key="7">
    <source>
        <dbReference type="ARBA" id="ARBA00023239"/>
    </source>
</evidence>
<dbReference type="PROSITE" id="PS00167">
    <property type="entry name" value="TRP_SYNTHASE_ALPHA"/>
    <property type="match status" value="1"/>
</dbReference>
<evidence type="ECO:0000256" key="3">
    <source>
        <dbReference type="ARBA" id="ARBA00011270"/>
    </source>
</evidence>
<comment type="similarity">
    <text evidence="9 10">Belongs to the TrpA family.</text>
</comment>
<comment type="pathway">
    <text evidence="2 9">Amino-acid biosynthesis; L-tryptophan biosynthesis; L-tryptophan from chorismate: step 5/5.</text>
</comment>
<evidence type="ECO:0000256" key="4">
    <source>
        <dbReference type="ARBA" id="ARBA00022605"/>
    </source>
</evidence>
<dbReference type="SUPFAM" id="SSF51366">
    <property type="entry name" value="Ribulose-phoshate binding barrel"/>
    <property type="match status" value="1"/>
</dbReference>
<dbReference type="EMBL" id="JACPNR010000011">
    <property type="protein sequence ID" value="MBI2678907.1"/>
    <property type="molecule type" value="Genomic_DNA"/>
</dbReference>
<feature type="active site" description="Proton acceptor" evidence="9">
    <location>
        <position position="51"/>
    </location>
</feature>
<dbReference type="GO" id="GO:0005829">
    <property type="term" value="C:cytosol"/>
    <property type="evidence" value="ECO:0007669"/>
    <property type="project" value="TreeGrafter"/>
</dbReference>
<dbReference type="PANTHER" id="PTHR43406">
    <property type="entry name" value="TRYPTOPHAN SYNTHASE, ALPHA CHAIN"/>
    <property type="match status" value="1"/>
</dbReference>
<dbReference type="FunFam" id="3.20.20.70:FF:000037">
    <property type="entry name" value="Tryptophan synthase alpha chain"/>
    <property type="match status" value="1"/>
</dbReference>
<dbReference type="CDD" id="cd04724">
    <property type="entry name" value="Tryptophan_synthase_alpha"/>
    <property type="match status" value="1"/>
</dbReference>
<dbReference type="Proteomes" id="UP000779809">
    <property type="component" value="Unassembled WGS sequence"/>
</dbReference>
<protein>
    <recommendedName>
        <fullName evidence="9">Tryptophan synthase alpha chain</fullName>
        <ecNumber evidence="9">4.2.1.20</ecNumber>
    </recommendedName>
</protein>
<evidence type="ECO:0000313" key="12">
    <source>
        <dbReference type="Proteomes" id="UP000779809"/>
    </source>
</evidence>
<dbReference type="InterPro" id="IPR011060">
    <property type="entry name" value="RibuloseP-bd_barrel"/>
</dbReference>
<dbReference type="InterPro" id="IPR002028">
    <property type="entry name" value="Trp_synthase_suA"/>
</dbReference>
<evidence type="ECO:0000256" key="2">
    <source>
        <dbReference type="ARBA" id="ARBA00004733"/>
    </source>
</evidence>
<keyword evidence="7 9" id="KW-0456">Lyase</keyword>
<evidence type="ECO:0000256" key="8">
    <source>
        <dbReference type="ARBA" id="ARBA00049047"/>
    </source>
</evidence>
<evidence type="ECO:0000256" key="6">
    <source>
        <dbReference type="ARBA" id="ARBA00023141"/>
    </source>
</evidence>
<dbReference type="AlphaFoldDB" id="A0A932A991"/>
<evidence type="ECO:0000313" key="11">
    <source>
        <dbReference type="EMBL" id="MBI2678907.1"/>
    </source>
</evidence>
<name>A0A932A991_9BACT</name>
<evidence type="ECO:0000256" key="10">
    <source>
        <dbReference type="RuleBase" id="RU003662"/>
    </source>
</evidence>
<keyword evidence="4 9" id="KW-0028">Amino-acid biosynthesis</keyword>
<evidence type="ECO:0000256" key="1">
    <source>
        <dbReference type="ARBA" id="ARBA00003365"/>
    </source>
</evidence>
<feature type="active site" description="Proton acceptor" evidence="9">
    <location>
        <position position="40"/>
    </location>
</feature>
<organism evidence="11 12">
    <name type="scientific">Candidatus Korobacter versatilis</name>
    <dbReference type="NCBI Taxonomy" id="658062"/>
    <lineage>
        <taxon>Bacteria</taxon>
        <taxon>Pseudomonadati</taxon>
        <taxon>Acidobacteriota</taxon>
        <taxon>Terriglobia</taxon>
        <taxon>Terriglobales</taxon>
        <taxon>Candidatus Korobacteraceae</taxon>
        <taxon>Candidatus Korobacter</taxon>
    </lineage>
</organism>
<dbReference type="InterPro" id="IPR013785">
    <property type="entry name" value="Aldolase_TIM"/>
</dbReference>
<dbReference type="Pfam" id="PF00290">
    <property type="entry name" value="Trp_syntA"/>
    <property type="match status" value="1"/>
</dbReference>
<proteinExistence type="inferred from homology"/>
<sequence>MLRFDHKPALVAYVTCGDPDMETTHAIVLAAIDAGADVVELGVPFSDPIADGPVIQRASERALRAGTTLKQVLTLARAVRAARPRSGLIIFSYLNPILRLGVARFCAAAADAGVDGALITDLTVDEAGEYIASMRQRKLATVFLAAPTSPDARLAKIAEASRGFIYAVSRTGVTGTHADVSSDAQALVERIRKFSRLPVAVGFGISTPEQFVDVGKWADAVVVGSAIVERIEKNLGREAAAVAQFIGSLHRHATSTVSSR</sequence>
<dbReference type="Gene3D" id="3.20.20.70">
    <property type="entry name" value="Aldolase class I"/>
    <property type="match status" value="1"/>
</dbReference>
<dbReference type="PANTHER" id="PTHR43406:SF1">
    <property type="entry name" value="TRYPTOPHAN SYNTHASE ALPHA CHAIN, CHLOROPLASTIC"/>
    <property type="match status" value="1"/>
</dbReference>
<reference evidence="11" key="1">
    <citation type="submission" date="2020-07" db="EMBL/GenBank/DDBJ databases">
        <title>Huge and variable diversity of episymbiotic CPR bacteria and DPANN archaea in groundwater ecosystems.</title>
        <authorList>
            <person name="He C.Y."/>
            <person name="Keren R."/>
            <person name="Whittaker M."/>
            <person name="Farag I.F."/>
            <person name="Doudna J."/>
            <person name="Cate J.H.D."/>
            <person name="Banfield J.F."/>
        </authorList>
    </citation>
    <scope>NUCLEOTIDE SEQUENCE</scope>
    <source>
        <strain evidence="11">NC_groundwater_580_Pr5_B-0.1um_64_19</strain>
    </source>
</reference>
<comment type="catalytic activity">
    <reaction evidence="8 9">
        <text>(1S,2R)-1-C-(indol-3-yl)glycerol 3-phosphate + L-serine = D-glyceraldehyde 3-phosphate + L-tryptophan + H2O</text>
        <dbReference type="Rhea" id="RHEA:10532"/>
        <dbReference type="ChEBI" id="CHEBI:15377"/>
        <dbReference type="ChEBI" id="CHEBI:33384"/>
        <dbReference type="ChEBI" id="CHEBI:57912"/>
        <dbReference type="ChEBI" id="CHEBI:58866"/>
        <dbReference type="ChEBI" id="CHEBI:59776"/>
        <dbReference type="EC" id="4.2.1.20"/>
    </reaction>
</comment>
<dbReference type="InterPro" id="IPR018204">
    <property type="entry name" value="Trp_synthase_alpha_AS"/>
</dbReference>
<dbReference type="NCBIfam" id="TIGR00262">
    <property type="entry name" value="trpA"/>
    <property type="match status" value="1"/>
</dbReference>
<dbReference type="HAMAP" id="MF_00131">
    <property type="entry name" value="Trp_synth_alpha"/>
    <property type="match status" value="1"/>
</dbReference>
<comment type="subunit">
    <text evidence="3 9">Tetramer of two alpha and two beta chains.</text>
</comment>
<comment type="caution">
    <text evidence="11">The sequence shown here is derived from an EMBL/GenBank/DDBJ whole genome shotgun (WGS) entry which is preliminary data.</text>
</comment>
<accession>A0A932A991</accession>